<proteinExistence type="predicted"/>
<dbReference type="Proteomes" id="UP001285921">
    <property type="component" value="Unassembled WGS sequence"/>
</dbReference>
<evidence type="ECO:0000313" key="6">
    <source>
        <dbReference type="Proteomes" id="UP001285921"/>
    </source>
</evidence>
<dbReference type="EMBL" id="BTCL01000002">
    <property type="protein sequence ID" value="GMK43657.1"/>
    <property type="molecule type" value="Genomic_DNA"/>
</dbReference>
<accession>A0ABQ6NHI1</accession>
<evidence type="ECO:0000256" key="3">
    <source>
        <dbReference type="ARBA" id="ARBA00023163"/>
    </source>
</evidence>
<dbReference type="RefSeq" id="WP_317978882.1">
    <property type="nucleotide sequence ID" value="NZ_BTCL01000002.1"/>
</dbReference>
<evidence type="ECO:0000259" key="4">
    <source>
        <dbReference type="PROSITE" id="PS50949"/>
    </source>
</evidence>
<dbReference type="SUPFAM" id="SSF46785">
    <property type="entry name" value="Winged helix' DNA-binding domain"/>
    <property type="match status" value="1"/>
</dbReference>
<evidence type="ECO:0000256" key="1">
    <source>
        <dbReference type="ARBA" id="ARBA00023015"/>
    </source>
</evidence>
<name>A0ABQ6NHI1_9BACL</name>
<organism evidence="5 6">
    <name type="scientific">Paenibacillus glycanilyticus</name>
    <dbReference type="NCBI Taxonomy" id="126569"/>
    <lineage>
        <taxon>Bacteria</taxon>
        <taxon>Bacillati</taxon>
        <taxon>Bacillota</taxon>
        <taxon>Bacilli</taxon>
        <taxon>Bacillales</taxon>
        <taxon>Paenibacillaceae</taxon>
        <taxon>Paenibacillus</taxon>
    </lineage>
</organism>
<dbReference type="Gene3D" id="1.10.10.10">
    <property type="entry name" value="Winged helix-like DNA-binding domain superfamily/Winged helix DNA-binding domain"/>
    <property type="match status" value="1"/>
</dbReference>
<dbReference type="InterPro" id="IPR000524">
    <property type="entry name" value="Tscrpt_reg_HTH_GntR"/>
</dbReference>
<dbReference type="PANTHER" id="PTHR43537">
    <property type="entry name" value="TRANSCRIPTIONAL REGULATOR, GNTR FAMILY"/>
    <property type="match status" value="1"/>
</dbReference>
<dbReference type="CDD" id="cd07377">
    <property type="entry name" value="WHTH_GntR"/>
    <property type="match status" value="1"/>
</dbReference>
<evidence type="ECO:0000313" key="5">
    <source>
        <dbReference type="EMBL" id="GMK43657.1"/>
    </source>
</evidence>
<keyword evidence="6" id="KW-1185">Reference proteome</keyword>
<reference evidence="5 6" key="1">
    <citation type="submission" date="2023-05" db="EMBL/GenBank/DDBJ databases">
        <title>Draft genome of Paenibacillus sp. CCS26.</title>
        <authorList>
            <person name="Akita H."/>
            <person name="Shinto Y."/>
            <person name="Kimura Z."/>
        </authorList>
    </citation>
    <scope>NUCLEOTIDE SEQUENCE [LARGE SCALE GENOMIC DNA]</scope>
    <source>
        <strain evidence="5 6">CCS26</strain>
    </source>
</reference>
<evidence type="ECO:0000256" key="2">
    <source>
        <dbReference type="ARBA" id="ARBA00023125"/>
    </source>
</evidence>
<keyword evidence="2" id="KW-0238">DNA-binding</keyword>
<gene>
    <name evidence="5" type="ORF">PghCCS26_07840</name>
</gene>
<keyword evidence="3" id="KW-0804">Transcription</keyword>
<protein>
    <recommendedName>
        <fullName evidence="4">HTH gntR-type domain-containing protein</fullName>
    </recommendedName>
</protein>
<comment type="caution">
    <text evidence="5">The sequence shown here is derived from an EMBL/GenBank/DDBJ whole genome shotgun (WGS) entry which is preliminary data.</text>
</comment>
<keyword evidence="1" id="KW-0805">Transcription regulation</keyword>
<dbReference type="SMART" id="SM00345">
    <property type="entry name" value="HTH_GNTR"/>
    <property type="match status" value="1"/>
</dbReference>
<dbReference type="InterPro" id="IPR036388">
    <property type="entry name" value="WH-like_DNA-bd_sf"/>
</dbReference>
<dbReference type="PROSITE" id="PS50949">
    <property type="entry name" value="HTH_GNTR"/>
    <property type="match status" value="1"/>
</dbReference>
<dbReference type="PANTHER" id="PTHR43537:SF24">
    <property type="entry name" value="GLUCONATE OPERON TRANSCRIPTIONAL REPRESSOR"/>
    <property type="match status" value="1"/>
</dbReference>
<sequence length="214" mass="24710">MFNFYEVSDSQFGESLPQQIYRHILKKIIGKELNAGDKIVEEEIAKELNTSRAPVREALYLLQVEGIVERLPRRGTIVKPFTQAEIEDYNTLMAELLRVAVMYGQQKWTPEYKEMLKQYAADADTACEQGNVREYEMKAERVLRHVVTVAGNVALSKFYEKASLILNIFVEVKWSEQKIKEFHAPFQRFAASILASEYEQAQTSIYEFLQAGIK</sequence>
<dbReference type="InterPro" id="IPR036390">
    <property type="entry name" value="WH_DNA-bd_sf"/>
</dbReference>
<dbReference type="Pfam" id="PF00392">
    <property type="entry name" value="GntR"/>
    <property type="match status" value="1"/>
</dbReference>
<feature type="domain" description="HTH gntR-type" evidence="4">
    <location>
        <begin position="14"/>
        <end position="81"/>
    </location>
</feature>